<keyword evidence="13" id="KW-1185">Reference proteome</keyword>
<evidence type="ECO:0000256" key="8">
    <source>
        <dbReference type="ARBA" id="ARBA00023180"/>
    </source>
</evidence>
<dbReference type="Pfam" id="PF24833">
    <property type="entry name" value="Rhabdo_glycop_CD"/>
    <property type="match status" value="1"/>
</dbReference>
<evidence type="ECO:0000256" key="5">
    <source>
        <dbReference type="ARBA" id="ARBA00022879"/>
    </source>
</evidence>
<evidence type="ECO:0000256" key="9">
    <source>
        <dbReference type="SAM" id="Phobius"/>
    </source>
</evidence>
<name>A0A2P1BT03_9RHAB</name>
<feature type="domain" description="Spike glycoprotein fusion" evidence="10">
    <location>
        <begin position="103"/>
        <end position="201"/>
    </location>
</feature>
<dbReference type="Gene3D" id="2.30.29.130">
    <property type="match status" value="1"/>
</dbReference>
<keyword evidence="4" id="KW-0946">Virion</keyword>
<organism evidence="12">
    <name type="scientific">Vaprio virus</name>
    <dbReference type="NCBI Taxonomy" id="2100727"/>
    <lineage>
        <taxon>Viruses</taxon>
        <taxon>Riboviria</taxon>
        <taxon>Orthornavirae</taxon>
        <taxon>Negarnaviricota</taxon>
        <taxon>Haploviricotina</taxon>
        <taxon>Monjiviricetes</taxon>
        <taxon>Mononegavirales</taxon>
        <taxon>Rhabdoviridae</taxon>
        <taxon>Alpharhabdovirinae</taxon>
        <taxon>Ledantevirus</taxon>
        <taxon>Ledantevirus vaprio</taxon>
    </lineage>
</organism>
<evidence type="ECO:0000256" key="3">
    <source>
        <dbReference type="ARBA" id="ARBA00022729"/>
    </source>
</evidence>
<evidence type="ECO:0000256" key="1">
    <source>
        <dbReference type="ARBA" id="ARBA00004563"/>
    </source>
</evidence>
<dbReference type="InterPro" id="IPR001903">
    <property type="entry name" value="Rhabdo_glycop_FD"/>
</dbReference>
<keyword evidence="7 9" id="KW-0472">Membrane</keyword>
<protein>
    <submittedName>
        <fullName evidence="12">Glycoprotein</fullName>
    </submittedName>
</protein>
<keyword evidence="8" id="KW-0325">Glycoprotein</keyword>
<evidence type="ECO:0000256" key="4">
    <source>
        <dbReference type="ARBA" id="ARBA00022844"/>
    </source>
</evidence>
<keyword evidence="6 9" id="KW-1133">Transmembrane helix</keyword>
<evidence type="ECO:0000259" key="11">
    <source>
        <dbReference type="Pfam" id="PF24833"/>
    </source>
</evidence>
<evidence type="ECO:0000256" key="7">
    <source>
        <dbReference type="ARBA" id="ARBA00023136"/>
    </source>
</evidence>
<dbReference type="GO" id="GO:0019031">
    <property type="term" value="C:viral envelope"/>
    <property type="evidence" value="ECO:0007669"/>
    <property type="project" value="UniProtKB-KW"/>
</dbReference>
<reference evidence="12" key="1">
    <citation type="journal article" date="2018" name="Virol. J.">
        <title>Isolation of a novel Rhabdovirus from an insectivorous bat (Pipistrellus kuhlii) in Italy.</title>
        <authorList>
            <person name="Lelli D."/>
            <person name="Prosperi A."/>
            <person name="Moreno A."/>
            <person name="Chiapponi C."/>
            <person name="Gibellini A.M."/>
            <person name="De Benedictis P."/>
            <person name="Leopardi S."/>
            <person name="Sozzi E."/>
            <person name="Lavazza A."/>
        </authorList>
    </citation>
    <scope>NUCLEOTIDE SEQUENCE [LARGE SCALE GENOMIC DNA]</scope>
    <source>
        <strain evidence="12">VAPV_2016</strain>
    </source>
</reference>
<dbReference type="SUPFAM" id="SSF161008">
    <property type="entry name" value="Viral glycoprotein ectodomain-like"/>
    <property type="match status" value="1"/>
</dbReference>
<comment type="subcellular location">
    <subcellularLocation>
        <location evidence="1">Virion membrane</location>
        <topology evidence="1">Single-pass type I membrane protein</topology>
    </subcellularLocation>
</comment>
<evidence type="ECO:0000313" key="13">
    <source>
        <dbReference type="Proteomes" id="UP000297178"/>
    </source>
</evidence>
<feature type="domain" description="Spike glycoprotein G central" evidence="11">
    <location>
        <begin position="311"/>
        <end position="437"/>
    </location>
</feature>
<dbReference type="InterPro" id="IPR055447">
    <property type="entry name" value="Rhabdo_glycop_CD"/>
</dbReference>
<feature type="transmembrane region" description="Helical" evidence="9">
    <location>
        <begin position="522"/>
        <end position="542"/>
    </location>
</feature>
<dbReference type="GeneID" id="40527125"/>
<evidence type="ECO:0000256" key="6">
    <source>
        <dbReference type="ARBA" id="ARBA00022989"/>
    </source>
</evidence>
<accession>A0A2P1BT03</accession>
<dbReference type="EMBL" id="MG021441">
    <property type="protein sequence ID" value="AVI57366.1"/>
    <property type="molecule type" value="Viral_cRNA"/>
</dbReference>
<evidence type="ECO:0000259" key="10">
    <source>
        <dbReference type="Pfam" id="PF00974"/>
    </source>
</evidence>
<dbReference type="RefSeq" id="YP_009666837.1">
    <property type="nucleotide sequence ID" value="NC_043538.1"/>
</dbReference>
<evidence type="ECO:0000313" key="12">
    <source>
        <dbReference type="EMBL" id="AVI57366.1"/>
    </source>
</evidence>
<evidence type="ECO:0000256" key="2">
    <source>
        <dbReference type="ARBA" id="ARBA00022692"/>
    </source>
</evidence>
<dbReference type="KEGG" id="vg:40527125"/>
<keyword evidence="2 9" id="KW-0812">Transmembrane</keyword>
<sequence length="568" mass="64577">MCSLRSKIAAISVLIGLHAVLGEPRNFTGGRSIVLEGTRKPNYDEHYHSPPLILPLQNDRDWKPANLSSIRCPDPAHLGPDEHRTMETWIVARPRETIKTQISGVLCHKARWVTRCEYTWYFSKTVSRKIEPLPPKESDCKEAIKKKEEGLLESKGFPPAACYWASTNDEAYEQVEITDHPATYDPYVDGVLDSIFVGGRCKSKICETVHDSTLWIESTRATRPAACTMHEEEQLELISGIKEAGGSKTWMQYSVFVVGTNYPFMDAKGSCKLKYCGKNGLLLSNGLWFHILHTVRTEGEAVAGFWDSLPDCTPNREVGVLGEEYEIEVLEATIEDIMWDLDCFRTVEDLQHHKRVSLLDLFRLSRLTPGIGPAYTIKGKTLFTKDVEYVKANKIKDADSTPKCAAHFLKTNAGQRCVEYTEYDKNGPRKGHVMNGIMIVDGKVKFPHDRFHLRNWHPDFILKHEISMVHHPVIGNISSKIHDSIDENLVKEKDANAGDMIGGWVKIASSKISWFFKEIEKFVLAFVILIIFLLLISVLFKIRKRNKTDSKNEKRATERLKKIEESVF</sequence>
<dbReference type="Proteomes" id="UP000297178">
    <property type="component" value="Segment"/>
</dbReference>
<dbReference type="GO" id="GO:0055036">
    <property type="term" value="C:virion membrane"/>
    <property type="evidence" value="ECO:0007669"/>
    <property type="project" value="UniProtKB-SubCell"/>
</dbReference>
<keyword evidence="3" id="KW-0732">Signal</keyword>
<proteinExistence type="predicted"/>
<keyword evidence="5" id="KW-0261">Viral envelope protein</keyword>
<dbReference type="Pfam" id="PF00974">
    <property type="entry name" value="Rhabdo_glycop_FD"/>
    <property type="match status" value="1"/>
</dbReference>